<accession>A0ACC1A0G8</accession>
<evidence type="ECO:0000313" key="1">
    <source>
        <dbReference type="EMBL" id="KAJ0079853.1"/>
    </source>
</evidence>
<gene>
    <name evidence="1" type="ORF">Patl1_23764</name>
</gene>
<organism evidence="1 2">
    <name type="scientific">Pistacia atlantica</name>
    <dbReference type="NCBI Taxonomy" id="434234"/>
    <lineage>
        <taxon>Eukaryota</taxon>
        <taxon>Viridiplantae</taxon>
        <taxon>Streptophyta</taxon>
        <taxon>Embryophyta</taxon>
        <taxon>Tracheophyta</taxon>
        <taxon>Spermatophyta</taxon>
        <taxon>Magnoliopsida</taxon>
        <taxon>eudicotyledons</taxon>
        <taxon>Gunneridae</taxon>
        <taxon>Pentapetalae</taxon>
        <taxon>rosids</taxon>
        <taxon>malvids</taxon>
        <taxon>Sapindales</taxon>
        <taxon>Anacardiaceae</taxon>
        <taxon>Pistacia</taxon>
    </lineage>
</organism>
<dbReference type="Proteomes" id="UP001164250">
    <property type="component" value="Chromosome 13"/>
</dbReference>
<evidence type="ECO:0000313" key="2">
    <source>
        <dbReference type="Proteomes" id="UP001164250"/>
    </source>
</evidence>
<keyword evidence="2" id="KW-1185">Reference proteome</keyword>
<proteinExistence type="predicted"/>
<sequence length="145" mass="16319">MAEFTVNFAIETLGSLLVQETKLLRSVKKEVKSIKRELEFIRSFLRDADTTAAPEEGGSDGGVVSTWDSKIRYVPLFNVDSLPNSFMITLVVDFKLIKVLDFENSPIEYLPEGVGNVFHLHYLSVKNMKLKVLPKSIGKLLNLET</sequence>
<reference evidence="2" key="1">
    <citation type="journal article" date="2023" name="G3 (Bethesda)">
        <title>Genome assembly and association tests identify interacting loci associated with vigor, precocity, and sex in interspecific pistachio rootstocks.</title>
        <authorList>
            <person name="Palmer W."/>
            <person name="Jacygrad E."/>
            <person name="Sagayaradj S."/>
            <person name="Cavanaugh K."/>
            <person name="Han R."/>
            <person name="Bertier L."/>
            <person name="Beede B."/>
            <person name="Kafkas S."/>
            <person name="Golino D."/>
            <person name="Preece J."/>
            <person name="Michelmore R."/>
        </authorList>
    </citation>
    <scope>NUCLEOTIDE SEQUENCE [LARGE SCALE GENOMIC DNA]</scope>
</reference>
<dbReference type="EMBL" id="CM047909">
    <property type="protein sequence ID" value="KAJ0079853.1"/>
    <property type="molecule type" value="Genomic_DNA"/>
</dbReference>
<protein>
    <submittedName>
        <fullName evidence="1">Uncharacterized protein</fullName>
    </submittedName>
</protein>
<name>A0ACC1A0G8_9ROSI</name>
<comment type="caution">
    <text evidence="1">The sequence shown here is derived from an EMBL/GenBank/DDBJ whole genome shotgun (WGS) entry which is preliminary data.</text>
</comment>